<evidence type="ECO:0000313" key="1">
    <source>
        <dbReference type="EMBL" id="GAH20513.1"/>
    </source>
</evidence>
<name>X1FIC8_9ZZZZ</name>
<protein>
    <submittedName>
        <fullName evidence="1">Uncharacterized protein</fullName>
    </submittedName>
</protein>
<accession>X1FIC8</accession>
<proteinExistence type="predicted"/>
<organism evidence="1">
    <name type="scientific">marine sediment metagenome</name>
    <dbReference type="NCBI Taxonomy" id="412755"/>
    <lineage>
        <taxon>unclassified sequences</taxon>
        <taxon>metagenomes</taxon>
        <taxon>ecological metagenomes</taxon>
    </lineage>
</organism>
<dbReference type="EMBL" id="BARU01003104">
    <property type="protein sequence ID" value="GAH20513.1"/>
    <property type="molecule type" value="Genomic_DNA"/>
</dbReference>
<reference evidence="1" key="1">
    <citation type="journal article" date="2014" name="Front. Microbiol.">
        <title>High frequency of phylogenetically diverse reductive dehalogenase-homologous genes in deep subseafloor sedimentary metagenomes.</title>
        <authorList>
            <person name="Kawai M."/>
            <person name="Futagami T."/>
            <person name="Toyoda A."/>
            <person name="Takaki Y."/>
            <person name="Nishi S."/>
            <person name="Hori S."/>
            <person name="Arai W."/>
            <person name="Tsubouchi T."/>
            <person name="Morono Y."/>
            <person name="Uchiyama I."/>
            <person name="Ito T."/>
            <person name="Fujiyama A."/>
            <person name="Inagaki F."/>
            <person name="Takami H."/>
        </authorList>
    </citation>
    <scope>NUCLEOTIDE SEQUENCE</scope>
    <source>
        <strain evidence="1">Expedition CK06-06</strain>
    </source>
</reference>
<feature type="non-terminal residue" evidence="1">
    <location>
        <position position="1"/>
    </location>
</feature>
<sequence length="100" mass="11088">SFSNLSCDSISKFNEFTRDRLVPSSMPKTRLKVETRKDLIDADMLDDAVNGADGIIIRGKPEREAVAVKGSAGIDSRYEAEREAFAMMLSHLTISHLKKS</sequence>
<dbReference type="AlphaFoldDB" id="X1FIC8"/>
<gene>
    <name evidence="1" type="ORF">S03H2_06901</name>
</gene>
<comment type="caution">
    <text evidence="1">The sequence shown here is derived from an EMBL/GenBank/DDBJ whole genome shotgun (WGS) entry which is preliminary data.</text>
</comment>